<reference evidence="2 3" key="1">
    <citation type="submission" date="2018-10" db="EMBL/GenBank/DDBJ databases">
        <title>A high-quality apple genome assembly.</title>
        <authorList>
            <person name="Hu J."/>
        </authorList>
    </citation>
    <scope>NUCLEOTIDE SEQUENCE [LARGE SCALE GENOMIC DNA]</scope>
    <source>
        <strain evidence="3">cv. HFTH1</strain>
        <tissue evidence="2">Young leaf</tissue>
    </source>
</reference>
<feature type="compositionally biased region" description="Basic residues" evidence="1">
    <location>
        <begin position="58"/>
        <end position="74"/>
    </location>
</feature>
<gene>
    <name evidence="2" type="ORF">DVH24_042054</name>
</gene>
<keyword evidence="3" id="KW-1185">Reference proteome</keyword>
<dbReference type="SMR" id="A0A498IPK3"/>
<dbReference type="OrthoDB" id="2193576at2759"/>
<sequence>MASHRQTYRAGEAKGQAQEKTNQVMYTIGQKGQEVKDNTHETAQAAKGVQLKQLETRVKRREKLQRQRYGRARR</sequence>
<feature type="region of interest" description="Disordered" evidence="1">
    <location>
        <begin position="44"/>
        <end position="74"/>
    </location>
</feature>
<comment type="caution">
    <text evidence="2">The sequence shown here is derived from an EMBL/GenBank/DDBJ whole genome shotgun (WGS) entry which is preliminary data.</text>
</comment>
<proteinExistence type="predicted"/>
<feature type="region of interest" description="Disordered" evidence="1">
    <location>
        <begin position="1"/>
        <end position="21"/>
    </location>
</feature>
<dbReference type="AlphaFoldDB" id="A0A498IPK3"/>
<dbReference type="STRING" id="3750.A0A498IPK3"/>
<organism evidence="2 3">
    <name type="scientific">Malus domestica</name>
    <name type="common">Apple</name>
    <name type="synonym">Pyrus malus</name>
    <dbReference type="NCBI Taxonomy" id="3750"/>
    <lineage>
        <taxon>Eukaryota</taxon>
        <taxon>Viridiplantae</taxon>
        <taxon>Streptophyta</taxon>
        <taxon>Embryophyta</taxon>
        <taxon>Tracheophyta</taxon>
        <taxon>Spermatophyta</taxon>
        <taxon>Magnoliopsida</taxon>
        <taxon>eudicotyledons</taxon>
        <taxon>Gunneridae</taxon>
        <taxon>Pentapetalae</taxon>
        <taxon>rosids</taxon>
        <taxon>fabids</taxon>
        <taxon>Rosales</taxon>
        <taxon>Rosaceae</taxon>
        <taxon>Amygdaloideae</taxon>
        <taxon>Maleae</taxon>
        <taxon>Malus</taxon>
    </lineage>
</organism>
<dbReference type="Proteomes" id="UP000290289">
    <property type="component" value="Chromosome 11"/>
</dbReference>
<protein>
    <submittedName>
        <fullName evidence="2">Uncharacterized protein</fullName>
    </submittedName>
</protein>
<name>A0A498IPK3_MALDO</name>
<evidence type="ECO:0000313" key="2">
    <source>
        <dbReference type="EMBL" id="RXH85286.1"/>
    </source>
</evidence>
<evidence type="ECO:0000256" key="1">
    <source>
        <dbReference type="SAM" id="MobiDB-lite"/>
    </source>
</evidence>
<accession>A0A498IPK3</accession>
<evidence type="ECO:0000313" key="3">
    <source>
        <dbReference type="Proteomes" id="UP000290289"/>
    </source>
</evidence>
<dbReference type="EMBL" id="RDQH01000337">
    <property type="protein sequence ID" value="RXH85286.1"/>
    <property type="molecule type" value="Genomic_DNA"/>
</dbReference>